<dbReference type="CDD" id="cd10551">
    <property type="entry name" value="PsrB"/>
    <property type="match status" value="1"/>
</dbReference>
<dbReference type="RefSeq" id="WP_184662417.1">
    <property type="nucleotide sequence ID" value="NZ_JACHHB010000001.1"/>
</dbReference>
<keyword evidence="1" id="KW-0004">4Fe-4S</keyword>
<gene>
    <name evidence="6" type="ORF">HNQ41_000067</name>
</gene>
<evidence type="ECO:0000256" key="1">
    <source>
        <dbReference type="ARBA" id="ARBA00022485"/>
    </source>
</evidence>
<name>A0A840QKL8_9BACI</name>
<dbReference type="SUPFAM" id="SSF54862">
    <property type="entry name" value="4Fe-4S ferredoxins"/>
    <property type="match status" value="1"/>
</dbReference>
<comment type="caution">
    <text evidence="6">The sequence shown here is derived from an EMBL/GenBank/DDBJ whole genome shotgun (WGS) entry which is preliminary data.</text>
</comment>
<proteinExistence type="predicted"/>
<dbReference type="InterPro" id="IPR017900">
    <property type="entry name" value="4Fe4S_Fe_S_CS"/>
</dbReference>
<dbReference type="InterPro" id="IPR017896">
    <property type="entry name" value="4Fe4S_Fe-S-bd"/>
</dbReference>
<protein>
    <submittedName>
        <fullName evidence="6">Molybdopterin-containing oxidoreductase family iron-sulfur binding subunit</fullName>
    </submittedName>
</protein>
<dbReference type="Pfam" id="PF16947">
    <property type="entry name" value="Ferredoxin_N"/>
    <property type="match status" value="1"/>
</dbReference>
<dbReference type="AlphaFoldDB" id="A0A840QKL8"/>
<keyword evidence="2" id="KW-0479">Metal-binding</keyword>
<sequence>MATKYDVLINNGLASGSDILKSSKYDTNLGLNMAEDARRLSDGLITEEEFVNKYQESVSKEFNQKLEYQAAVGNDNTGVKWGMVIDLRKCVGCETCTVSCKAENRTPPGVTYNQVFIEEEGTFPNVSRTNIPRPCMHCDRPPCASVCPVRATYKAENGIVVQDSDRCIGCRYCMVACPYGARSFDFGENYDEMLGFEDMQSPEHGMDRGEREDGKSPIGTVRKCNFCFHRLERGEEPACVETCIGDARYFGDLNDPESTVSKLASSSRAFRLKEEYGTEPRVYYLR</sequence>
<evidence type="ECO:0000256" key="3">
    <source>
        <dbReference type="ARBA" id="ARBA00023004"/>
    </source>
</evidence>
<dbReference type="PROSITE" id="PS51379">
    <property type="entry name" value="4FE4S_FER_2"/>
    <property type="match status" value="2"/>
</dbReference>
<dbReference type="InterPro" id="IPR050954">
    <property type="entry name" value="ET_IronSulfur_Cluster-Binding"/>
</dbReference>
<dbReference type="GO" id="GO:0051539">
    <property type="term" value="F:4 iron, 4 sulfur cluster binding"/>
    <property type="evidence" value="ECO:0007669"/>
    <property type="project" value="UniProtKB-KW"/>
</dbReference>
<organism evidence="6 7">
    <name type="scientific">Texcoconibacillus texcoconensis</name>
    <dbReference type="NCBI Taxonomy" id="1095777"/>
    <lineage>
        <taxon>Bacteria</taxon>
        <taxon>Bacillati</taxon>
        <taxon>Bacillota</taxon>
        <taxon>Bacilli</taxon>
        <taxon>Bacillales</taxon>
        <taxon>Bacillaceae</taxon>
        <taxon>Texcoconibacillus</taxon>
    </lineage>
</organism>
<dbReference type="InterPro" id="IPR031604">
    <property type="entry name" value="Ferredoxin_N"/>
</dbReference>
<evidence type="ECO:0000256" key="4">
    <source>
        <dbReference type="ARBA" id="ARBA00023014"/>
    </source>
</evidence>
<dbReference type="Gene3D" id="3.30.70.20">
    <property type="match status" value="2"/>
</dbReference>
<dbReference type="PANTHER" id="PTHR43177">
    <property type="entry name" value="PROTEIN NRFC"/>
    <property type="match status" value="1"/>
</dbReference>
<keyword evidence="7" id="KW-1185">Reference proteome</keyword>
<dbReference type="Proteomes" id="UP000551878">
    <property type="component" value="Unassembled WGS sequence"/>
</dbReference>
<evidence type="ECO:0000313" key="6">
    <source>
        <dbReference type="EMBL" id="MBB5171927.1"/>
    </source>
</evidence>
<dbReference type="InterPro" id="IPR054822">
    <property type="entry name" value="DsrO-like"/>
</dbReference>
<dbReference type="Pfam" id="PF13247">
    <property type="entry name" value="Fer4_11"/>
    <property type="match status" value="2"/>
</dbReference>
<dbReference type="PANTHER" id="PTHR43177:SF3">
    <property type="entry name" value="PROTEIN NRFC HOMOLOG"/>
    <property type="match status" value="1"/>
</dbReference>
<accession>A0A840QKL8</accession>
<dbReference type="GO" id="GO:0046872">
    <property type="term" value="F:metal ion binding"/>
    <property type="evidence" value="ECO:0007669"/>
    <property type="project" value="UniProtKB-KW"/>
</dbReference>
<evidence type="ECO:0000259" key="5">
    <source>
        <dbReference type="PROSITE" id="PS51379"/>
    </source>
</evidence>
<dbReference type="NCBIfam" id="NF045797">
    <property type="entry name" value="DsrO"/>
    <property type="match status" value="1"/>
</dbReference>
<keyword evidence="3" id="KW-0408">Iron</keyword>
<dbReference type="EMBL" id="JACHHB010000001">
    <property type="protein sequence ID" value="MBB5171927.1"/>
    <property type="molecule type" value="Genomic_DNA"/>
</dbReference>
<keyword evidence="4" id="KW-0411">Iron-sulfur</keyword>
<evidence type="ECO:0000256" key="2">
    <source>
        <dbReference type="ARBA" id="ARBA00022723"/>
    </source>
</evidence>
<reference evidence="6 7" key="1">
    <citation type="submission" date="2020-08" db="EMBL/GenBank/DDBJ databases">
        <title>Genomic Encyclopedia of Type Strains, Phase IV (KMG-IV): sequencing the most valuable type-strain genomes for metagenomic binning, comparative biology and taxonomic classification.</title>
        <authorList>
            <person name="Goeker M."/>
        </authorList>
    </citation>
    <scope>NUCLEOTIDE SEQUENCE [LARGE SCALE GENOMIC DNA]</scope>
    <source>
        <strain evidence="6 7">DSM 24696</strain>
    </source>
</reference>
<evidence type="ECO:0000313" key="7">
    <source>
        <dbReference type="Proteomes" id="UP000551878"/>
    </source>
</evidence>
<feature type="domain" description="4Fe-4S ferredoxin-type" evidence="5">
    <location>
        <begin position="81"/>
        <end position="110"/>
    </location>
</feature>
<feature type="domain" description="4Fe-4S ferredoxin-type" evidence="5">
    <location>
        <begin position="158"/>
        <end position="187"/>
    </location>
</feature>
<dbReference type="PROSITE" id="PS00198">
    <property type="entry name" value="4FE4S_FER_1"/>
    <property type="match status" value="1"/>
</dbReference>